<keyword evidence="3" id="KW-1185">Reference proteome</keyword>
<dbReference type="Pfam" id="PF13508">
    <property type="entry name" value="Acetyltransf_7"/>
    <property type="match status" value="1"/>
</dbReference>
<name>A0AAN7AE92_9PEZI</name>
<feature type="domain" description="N-acetyltransferase" evidence="1">
    <location>
        <begin position="163"/>
        <end position="230"/>
    </location>
</feature>
<gene>
    <name evidence="2" type="ORF">QBC35DRAFT_518710</name>
</gene>
<dbReference type="AlphaFoldDB" id="A0AAN7AE92"/>
<organism evidence="2 3">
    <name type="scientific">Podospora australis</name>
    <dbReference type="NCBI Taxonomy" id="1536484"/>
    <lineage>
        <taxon>Eukaryota</taxon>
        <taxon>Fungi</taxon>
        <taxon>Dikarya</taxon>
        <taxon>Ascomycota</taxon>
        <taxon>Pezizomycotina</taxon>
        <taxon>Sordariomycetes</taxon>
        <taxon>Sordariomycetidae</taxon>
        <taxon>Sordariales</taxon>
        <taxon>Podosporaceae</taxon>
        <taxon>Podospora</taxon>
    </lineage>
</organism>
<reference evidence="2" key="1">
    <citation type="journal article" date="2023" name="Mol. Phylogenet. Evol.">
        <title>Genome-scale phylogeny and comparative genomics of the fungal order Sordariales.</title>
        <authorList>
            <person name="Hensen N."/>
            <person name="Bonometti L."/>
            <person name="Westerberg I."/>
            <person name="Brannstrom I.O."/>
            <person name="Guillou S."/>
            <person name="Cros-Aarteil S."/>
            <person name="Calhoun S."/>
            <person name="Haridas S."/>
            <person name="Kuo A."/>
            <person name="Mondo S."/>
            <person name="Pangilinan J."/>
            <person name="Riley R."/>
            <person name="LaButti K."/>
            <person name="Andreopoulos B."/>
            <person name="Lipzen A."/>
            <person name="Chen C."/>
            <person name="Yan M."/>
            <person name="Daum C."/>
            <person name="Ng V."/>
            <person name="Clum A."/>
            <person name="Steindorff A."/>
            <person name="Ohm R.A."/>
            <person name="Martin F."/>
            <person name="Silar P."/>
            <person name="Natvig D.O."/>
            <person name="Lalanne C."/>
            <person name="Gautier V."/>
            <person name="Ament-Velasquez S.L."/>
            <person name="Kruys A."/>
            <person name="Hutchinson M.I."/>
            <person name="Powell A.J."/>
            <person name="Barry K."/>
            <person name="Miller A.N."/>
            <person name="Grigoriev I.V."/>
            <person name="Debuchy R."/>
            <person name="Gladieux P."/>
            <person name="Hiltunen Thoren M."/>
            <person name="Johannesson H."/>
        </authorList>
    </citation>
    <scope>NUCLEOTIDE SEQUENCE</scope>
    <source>
        <strain evidence="2">PSN309</strain>
    </source>
</reference>
<dbReference type="InterPro" id="IPR000182">
    <property type="entry name" value="GNAT_dom"/>
</dbReference>
<dbReference type="InterPro" id="IPR052523">
    <property type="entry name" value="Trichothecene_AcTrans"/>
</dbReference>
<proteinExistence type="predicted"/>
<dbReference type="CDD" id="cd04301">
    <property type="entry name" value="NAT_SF"/>
    <property type="match status" value="1"/>
</dbReference>
<dbReference type="SUPFAM" id="SSF55729">
    <property type="entry name" value="Acyl-CoA N-acyltransferases (Nat)"/>
    <property type="match status" value="1"/>
</dbReference>
<dbReference type="InterPro" id="IPR016181">
    <property type="entry name" value="Acyl_CoA_acyltransferase"/>
</dbReference>
<dbReference type="PANTHER" id="PTHR42791:SF2">
    <property type="entry name" value="N-ACETYLTRANSFERASE DOMAIN-CONTAINING PROTEIN"/>
    <property type="match status" value="1"/>
</dbReference>
<dbReference type="PROSITE" id="PS51186">
    <property type="entry name" value="GNAT"/>
    <property type="match status" value="1"/>
</dbReference>
<evidence type="ECO:0000259" key="1">
    <source>
        <dbReference type="PROSITE" id="PS51186"/>
    </source>
</evidence>
<evidence type="ECO:0000313" key="2">
    <source>
        <dbReference type="EMBL" id="KAK4182647.1"/>
    </source>
</evidence>
<protein>
    <submittedName>
        <fullName evidence="2">Acyl-CoA N-acyltransferase</fullName>
    </submittedName>
</protein>
<comment type="caution">
    <text evidence="2">The sequence shown here is derived from an EMBL/GenBank/DDBJ whole genome shotgun (WGS) entry which is preliminary data.</text>
</comment>
<evidence type="ECO:0000313" key="3">
    <source>
        <dbReference type="Proteomes" id="UP001302126"/>
    </source>
</evidence>
<reference evidence="2" key="2">
    <citation type="submission" date="2023-05" db="EMBL/GenBank/DDBJ databases">
        <authorList>
            <consortium name="Lawrence Berkeley National Laboratory"/>
            <person name="Steindorff A."/>
            <person name="Hensen N."/>
            <person name="Bonometti L."/>
            <person name="Westerberg I."/>
            <person name="Brannstrom I.O."/>
            <person name="Guillou S."/>
            <person name="Cros-Aarteil S."/>
            <person name="Calhoun S."/>
            <person name="Haridas S."/>
            <person name="Kuo A."/>
            <person name="Mondo S."/>
            <person name="Pangilinan J."/>
            <person name="Riley R."/>
            <person name="Labutti K."/>
            <person name="Andreopoulos B."/>
            <person name="Lipzen A."/>
            <person name="Chen C."/>
            <person name="Yanf M."/>
            <person name="Daum C."/>
            <person name="Ng V."/>
            <person name="Clum A."/>
            <person name="Ohm R."/>
            <person name="Martin F."/>
            <person name="Silar P."/>
            <person name="Natvig D."/>
            <person name="Lalanne C."/>
            <person name="Gautier V."/>
            <person name="Ament-Velasquez S.L."/>
            <person name="Kruys A."/>
            <person name="Hutchinson M.I."/>
            <person name="Powell A.J."/>
            <person name="Barry K."/>
            <person name="Miller A.N."/>
            <person name="Grigoriev I.V."/>
            <person name="Debuchy R."/>
            <person name="Gladieux P."/>
            <person name="Thoren M.H."/>
            <person name="Johannesson H."/>
        </authorList>
    </citation>
    <scope>NUCLEOTIDE SEQUENCE</scope>
    <source>
        <strain evidence="2">PSN309</strain>
    </source>
</reference>
<dbReference type="Proteomes" id="UP001302126">
    <property type="component" value="Unassembled WGS sequence"/>
</dbReference>
<dbReference type="GO" id="GO:0016747">
    <property type="term" value="F:acyltransferase activity, transferring groups other than amino-acyl groups"/>
    <property type="evidence" value="ECO:0007669"/>
    <property type="project" value="InterPro"/>
</dbReference>
<dbReference type="Gene3D" id="3.40.630.30">
    <property type="match status" value="1"/>
</dbReference>
<accession>A0AAN7AE92</accession>
<dbReference type="EMBL" id="MU864628">
    <property type="protein sequence ID" value="KAK4182647.1"/>
    <property type="molecule type" value="Genomic_DNA"/>
</dbReference>
<sequence>MVRFGMNIRLATLNDLEAMTGVLIGASPLDPVYPYRFPDRHLYPSVFSNLCRQKCVEYLATSAVVVCEMPSVSPDGPSSGEVDSGMQVVAFAAWDTPASQASLQSGGLGTSLVPATENAPLLTIGHKDRMDAFKTACARNKTSFFDATYGKRGHVMLKILLCHPDYQRRGAGRALTEWGIQEARRLGLCTTVFASPMGLRLYKKLGFREMGRFKVQLEGDEEFLEIPALVLRPTHLVDQMTPCGIECGSTPLYASSAACV</sequence>
<dbReference type="PANTHER" id="PTHR42791">
    <property type="entry name" value="GNAT FAMILY ACETYLTRANSFERASE"/>
    <property type="match status" value="1"/>
</dbReference>